<keyword evidence="6 8" id="KW-1133">Transmembrane helix</keyword>
<keyword evidence="5 8" id="KW-0573">Peptidoglycan synthesis</keyword>
<organism evidence="10 11">
    <name type="scientific">Trichocoleus desertorum GB2-A4</name>
    <dbReference type="NCBI Taxonomy" id="2933944"/>
    <lineage>
        <taxon>Bacteria</taxon>
        <taxon>Bacillati</taxon>
        <taxon>Cyanobacteriota</taxon>
        <taxon>Cyanophyceae</taxon>
        <taxon>Leptolyngbyales</taxon>
        <taxon>Trichocoleusaceae</taxon>
        <taxon>Trichocoleus</taxon>
    </lineage>
</organism>
<comment type="caution">
    <text evidence="10">The sequence shown here is derived from an EMBL/GenBank/DDBJ whole genome shotgun (WGS) entry which is preliminary data.</text>
</comment>
<feature type="transmembrane region" description="Helical" evidence="8">
    <location>
        <begin position="285"/>
        <end position="304"/>
    </location>
</feature>
<dbReference type="PIRSF" id="PIRSF002869">
    <property type="entry name" value="MviN"/>
    <property type="match status" value="1"/>
</dbReference>
<keyword evidence="7 8" id="KW-0472">Membrane</keyword>
<evidence type="ECO:0000256" key="5">
    <source>
        <dbReference type="ARBA" id="ARBA00022984"/>
    </source>
</evidence>
<keyword evidence="8 9" id="KW-0813">Transport</keyword>
<feature type="transmembrane region" description="Helical" evidence="8">
    <location>
        <begin position="188"/>
        <end position="207"/>
    </location>
</feature>
<dbReference type="PANTHER" id="PTHR43486">
    <property type="entry name" value="LIPID II FLIPPASE MURJ-RELATED"/>
    <property type="match status" value="1"/>
</dbReference>
<name>A0ABV0J4Q9_9CYAN</name>
<evidence type="ECO:0000313" key="10">
    <source>
        <dbReference type="EMBL" id="MEP0816764.1"/>
    </source>
</evidence>
<feature type="transmembrane region" description="Helical" evidence="8">
    <location>
        <begin position="12"/>
        <end position="31"/>
    </location>
</feature>
<evidence type="ECO:0000256" key="2">
    <source>
        <dbReference type="ARBA" id="ARBA00022475"/>
    </source>
</evidence>
<dbReference type="InterPro" id="IPR004268">
    <property type="entry name" value="MurJ"/>
</dbReference>
<comment type="subcellular location">
    <subcellularLocation>
        <location evidence="1 8">Cell membrane</location>
        <topology evidence="1 8">Multi-pass membrane protein</topology>
    </subcellularLocation>
</comment>
<accession>A0ABV0J4Q9</accession>
<feature type="transmembrane region" description="Helical" evidence="8">
    <location>
        <begin position="213"/>
        <end position="236"/>
    </location>
</feature>
<evidence type="ECO:0000256" key="8">
    <source>
        <dbReference type="HAMAP-Rule" id="MF_02078"/>
    </source>
</evidence>
<feature type="transmembrane region" description="Helical" evidence="8">
    <location>
        <begin position="477"/>
        <end position="499"/>
    </location>
</feature>
<dbReference type="EMBL" id="JAMPKM010000003">
    <property type="protein sequence ID" value="MEP0816764.1"/>
    <property type="molecule type" value="Genomic_DNA"/>
</dbReference>
<dbReference type="Pfam" id="PF03023">
    <property type="entry name" value="MurJ"/>
    <property type="match status" value="1"/>
</dbReference>
<proteinExistence type="inferred from homology"/>
<evidence type="ECO:0000256" key="4">
    <source>
        <dbReference type="ARBA" id="ARBA00022960"/>
    </source>
</evidence>
<evidence type="ECO:0000256" key="3">
    <source>
        <dbReference type="ARBA" id="ARBA00022692"/>
    </source>
</evidence>
<dbReference type="RefSeq" id="WP_190438789.1">
    <property type="nucleotide sequence ID" value="NZ_JAMPKM010000003.1"/>
</dbReference>
<comment type="pathway">
    <text evidence="8">Cell wall biogenesis; peptidoglycan biosynthesis.</text>
</comment>
<feature type="transmembrane region" description="Helical" evidence="8">
    <location>
        <begin position="385"/>
        <end position="406"/>
    </location>
</feature>
<keyword evidence="11" id="KW-1185">Reference proteome</keyword>
<keyword evidence="8 9" id="KW-0961">Cell wall biogenesis/degradation</keyword>
<comment type="similarity">
    <text evidence="8 9">Belongs to the MurJ/MviN family.</text>
</comment>
<feature type="transmembrane region" description="Helical" evidence="8">
    <location>
        <begin position="444"/>
        <end position="465"/>
    </location>
</feature>
<keyword evidence="2 8" id="KW-1003">Cell membrane</keyword>
<dbReference type="NCBIfam" id="TIGR01695">
    <property type="entry name" value="murJ_mviN"/>
    <property type="match status" value="1"/>
</dbReference>
<comment type="function">
    <text evidence="8 9">Involved in peptidoglycan biosynthesis. Transports lipid-linked peptidoglycan precursors from the inner to the outer leaflet of the cytoplasmic membrane.</text>
</comment>
<dbReference type="HAMAP" id="MF_02078">
    <property type="entry name" value="MurJ_MviN"/>
    <property type="match status" value="1"/>
</dbReference>
<feature type="transmembrane region" description="Helical" evidence="8">
    <location>
        <begin position="51"/>
        <end position="77"/>
    </location>
</feature>
<gene>
    <name evidence="8 10" type="primary">murJ</name>
    <name evidence="10" type="ORF">NC998_06620</name>
</gene>
<feature type="transmembrane region" description="Helical" evidence="8">
    <location>
        <begin position="511"/>
        <end position="533"/>
    </location>
</feature>
<evidence type="ECO:0000256" key="1">
    <source>
        <dbReference type="ARBA" id="ARBA00004651"/>
    </source>
</evidence>
<protein>
    <recommendedName>
        <fullName evidence="8">Probable lipid II flippase MurJ</fullName>
    </recommendedName>
</protein>
<keyword evidence="4 8" id="KW-0133">Cell shape</keyword>
<feature type="transmembrane region" description="Helical" evidence="8">
    <location>
        <begin position="89"/>
        <end position="112"/>
    </location>
</feature>
<dbReference type="Proteomes" id="UP001464891">
    <property type="component" value="Unassembled WGS sequence"/>
</dbReference>
<feature type="transmembrane region" description="Helical" evidence="8">
    <location>
        <begin position="156"/>
        <end position="176"/>
    </location>
</feature>
<dbReference type="PANTHER" id="PTHR43486:SF1">
    <property type="entry name" value="LIPID II FLIPPASE MURJ-RELATED"/>
    <property type="match status" value="1"/>
</dbReference>
<evidence type="ECO:0000313" key="11">
    <source>
        <dbReference type="Proteomes" id="UP001464891"/>
    </source>
</evidence>
<keyword evidence="3 8" id="KW-0812">Transmembrane</keyword>
<evidence type="ECO:0000256" key="9">
    <source>
        <dbReference type="PIRNR" id="PIRNR002869"/>
    </source>
</evidence>
<dbReference type="CDD" id="cd13123">
    <property type="entry name" value="MATE_MurJ_like"/>
    <property type="match status" value="1"/>
</dbReference>
<evidence type="ECO:0000256" key="7">
    <source>
        <dbReference type="ARBA" id="ARBA00023136"/>
    </source>
</evidence>
<feature type="transmembrane region" description="Helical" evidence="8">
    <location>
        <begin position="310"/>
        <end position="327"/>
    </location>
</feature>
<sequence length="555" mass="59207">MSETKKPSRSLAGIAGIVAVATMISKVFGLVRQQAIAAAFGVGPAAGAYNFAYVIPGFLLILLGGINGPFHSAIVSVLSKRKQSEVAPIVETITTLVGGLLLLVTIGLIVFADPLMHLVAPGLYISPEVAQAQGVTPEQFQVLAQTRAIAVQQFRIMAPMALLAGLIGIGFGTLNASDQYWLPSISPLFSSVTVLIGIGVLAFQLGPQITTPQYAVLGGIVLAWGTLAGGVLQWLVQLPAQARAGMGGLRLRFDFHRPEVKEIIKIMGPATFSSGMMQINVWTDLFFASFLPQAAAAVSALGYAGLLVNTPLGILSNMILVPLMPVFSRLTDPADWPELKGRIRQGLLLTAVAMLPLSAIMIALAFPIVRVVYERYAFDKSASHLTASLLIAYSVGMFVYLARDVLVRVFYALGDGDTPFRISIVNIFLNAVLDFLLIKPFGASGLVLATVGVNVTSSIALLVILHRRLHGLPWRELGWPILGLSLGSAIAGGSSWATLKACEQFLGTEGIMTQLLELTTAGSVGLAVFALFATQLRLPEVDLFIDRIRQRLLRR</sequence>
<dbReference type="PRINTS" id="PR01806">
    <property type="entry name" value="VIRFACTRMVIN"/>
</dbReference>
<evidence type="ECO:0000256" key="6">
    <source>
        <dbReference type="ARBA" id="ARBA00022989"/>
    </source>
</evidence>
<feature type="transmembrane region" description="Helical" evidence="8">
    <location>
        <begin position="347"/>
        <end position="373"/>
    </location>
</feature>
<reference evidence="10 11" key="1">
    <citation type="submission" date="2022-04" db="EMBL/GenBank/DDBJ databases">
        <title>Positive selection, recombination, and allopatry shape intraspecific diversity of widespread and dominant cyanobacteria.</title>
        <authorList>
            <person name="Wei J."/>
            <person name="Shu W."/>
            <person name="Hu C."/>
        </authorList>
    </citation>
    <scope>NUCLEOTIDE SEQUENCE [LARGE SCALE GENOMIC DNA]</scope>
    <source>
        <strain evidence="10 11">GB2-A4</strain>
    </source>
</reference>